<dbReference type="STRING" id="55758.MBFIL_09790"/>
<feature type="domain" description="CMP/dCMP-type deaminase" evidence="9">
    <location>
        <begin position="12"/>
        <end position="122"/>
    </location>
</feature>
<dbReference type="EMBL" id="LWMT01000202">
    <property type="protein sequence ID" value="KZX13683.1"/>
    <property type="molecule type" value="Genomic_DNA"/>
</dbReference>
<keyword evidence="6 10" id="KW-0378">Hydrolase</keyword>
<dbReference type="PROSITE" id="PS51747">
    <property type="entry name" value="CYT_DCMP_DEAMINASES_2"/>
    <property type="match status" value="1"/>
</dbReference>
<dbReference type="GO" id="GO:0055086">
    <property type="term" value="P:nucleobase-containing small molecule metabolic process"/>
    <property type="evidence" value="ECO:0007669"/>
    <property type="project" value="UniProtKB-ARBA"/>
</dbReference>
<dbReference type="PROSITE" id="PS00903">
    <property type="entry name" value="CYT_DCMP_DEAMINASES_1"/>
    <property type="match status" value="1"/>
</dbReference>
<dbReference type="PANTHER" id="PTHR11079:SF190">
    <property type="entry name" value="CYTOSINE DEAMINASE"/>
    <property type="match status" value="1"/>
</dbReference>
<dbReference type="Proteomes" id="UP000077066">
    <property type="component" value="Unassembled WGS sequence"/>
</dbReference>
<proteinExistence type="predicted"/>
<evidence type="ECO:0000313" key="10">
    <source>
        <dbReference type="EMBL" id="KZX13683.1"/>
    </source>
</evidence>
<comment type="pathway">
    <text evidence="8">Pyrimidine metabolism.</text>
</comment>
<keyword evidence="5" id="KW-0479">Metal-binding</keyword>
<comment type="cofactor">
    <cofactor evidence="1">
        <name>Zn(2+)</name>
        <dbReference type="ChEBI" id="CHEBI:29105"/>
    </cofactor>
</comment>
<dbReference type="FunFam" id="3.40.140.10:FF:000016">
    <property type="entry name" value="Cytosine deaminase"/>
    <property type="match status" value="1"/>
</dbReference>
<evidence type="ECO:0000256" key="5">
    <source>
        <dbReference type="ARBA" id="ARBA00022723"/>
    </source>
</evidence>
<keyword evidence="11" id="KW-1185">Reference proteome</keyword>
<evidence type="ECO:0000256" key="3">
    <source>
        <dbReference type="ARBA" id="ARBA00011738"/>
    </source>
</evidence>
<protein>
    <submittedName>
        <fullName evidence="10">tRNA-specific adenosine deaminase</fullName>
        <ecNumber evidence="10">3.5.4.33</ecNumber>
    </submittedName>
</protein>
<evidence type="ECO:0000256" key="2">
    <source>
        <dbReference type="ARBA" id="ARBA00004496"/>
    </source>
</evidence>
<dbReference type="InterPro" id="IPR016192">
    <property type="entry name" value="APOBEC/CMP_deaminase_Zn-bd"/>
</dbReference>
<accession>A0A166BQJ7</accession>
<sequence>MSTYDCCWCLVMDDYYFMKEAIKEAKKSLSEGGIPIGSVIVDDDEIIARGHNKLIQNNSAILHGEMDAIENAGRLEGSDYKKLTLYTTLSPCPMCSGAVILYNIPRVVIGENITLQGGENLLKTNGVEIIDLKMDEAKELLEDYIKKNPDIWEEELERVGSKTTVKV</sequence>
<keyword evidence="4" id="KW-0963">Cytoplasm</keyword>
<comment type="subunit">
    <text evidence="3">Homodimer.</text>
</comment>
<dbReference type="Pfam" id="PF00383">
    <property type="entry name" value="dCMP_cyt_deam_1"/>
    <property type="match status" value="1"/>
</dbReference>
<comment type="subcellular location">
    <subcellularLocation>
        <location evidence="2">Cytoplasm</location>
    </subcellularLocation>
</comment>
<dbReference type="Gene3D" id="3.40.140.10">
    <property type="entry name" value="Cytidine Deaminase, domain 2"/>
    <property type="match status" value="1"/>
</dbReference>
<evidence type="ECO:0000256" key="7">
    <source>
        <dbReference type="ARBA" id="ARBA00022833"/>
    </source>
</evidence>
<evidence type="ECO:0000313" key="11">
    <source>
        <dbReference type="Proteomes" id="UP000077066"/>
    </source>
</evidence>
<evidence type="ECO:0000256" key="1">
    <source>
        <dbReference type="ARBA" id="ARBA00001947"/>
    </source>
</evidence>
<dbReference type="PATRIC" id="fig|55758.3.peg.1126"/>
<dbReference type="GO" id="GO:0052717">
    <property type="term" value="F:tRNA-specific adenosine-34 deaminase activity"/>
    <property type="evidence" value="ECO:0007669"/>
    <property type="project" value="UniProtKB-EC"/>
</dbReference>
<evidence type="ECO:0000256" key="4">
    <source>
        <dbReference type="ARBA" id="ARBA00022490"/>
    </source>
</evidence>
<dbReference type="CDD" id="cd01285">
    <property type="entry name" value="nucleoside_deaminase"/>
    <property type="match status" value="1"/>
</dbReference>
<gene>
    <name evidence="10" type="primary">tadA</name>
    <name evidence="10" type="ORF">MBFIL_09790</name>
</gene>
<dbReference type="AlphaFoldDB" id="A0A166BQJ7"/>
<dbReference type="GO" id="GO:0072527">
    <property type="term" value="P:pyrimidine-containing compound metabolic process"/>
    <property type="evidence" value="ECO:0007669"/>
    <property type="project" value="UniProtKB-ARBA"/>
</dbReference>
<comment type="caution">
    <text evidence="10">The sequence shown here is derived from an EMBL/GenBank/DDBJ whole genome shotgun (WGS) entry which is preliminary data.</text>
</comment>
<dbReference type="GO" id="GO:0008835">
    <property type="term" value="F:diaminohydroxyphosphoribosylaminopyrimidine deaminase activity"/>
    <property type="evidence" value="ECO:0007669"/>
    <property type="project" value="TreeGrafter"/>
</dbReference>
<dbReference type="InterPro" id="IPR002125">
    <property type="entry name" value="CMP_dCMP_dom"/>
</dbReference>
<name>A0A166BQJ7_9EURY</name>
<organism evidence="10 11">
    <name type="scientific">Methanobrevibacter filiformis</name>
    <dbReference type="NCBI Taxonomy" id="55758"/>
    <lineage>
        <taxon>Archaea</taxon>
        <taxon>Methanobacteriati</taxon>
        <taxon>Methanobacteriota</taxon>
        <taxon>Methanomada group</taxon>
        <taxon>Methanobacteria</taxon>
        <taxon>Methanobacteriales</taxon>
        <taxon>Methanobacteriaceae</taxon>
        <taxon>Methanobrevibacter</taxon>
    </lineage>
</organism>
<dbReference type="PANTHER" id="PTHR11079">
    <property type="entry name" value="CYTOSINE DEAMINASE FAMILY MEMBER"/>
    <property type="match status" value="1"/>
</dbReference>
<evidence type="ECO:0000259" key="9">
    <source>
        <dbReference type="PROSITE" id="PS51747"/>
    </source>
</evidence>
<dbReference type="GO" id="GO:0005737">
    <property type="term" value="C:cytoplasm"/>
    <property type="evidence" value="ECO:0007669"/>
    <property type="project" value="UniProtKB-SubCell"/>
</dbReference>
<dbReference type="EC" id="3.5.4.33" evidence="10"/>
<dbReference type="SUPFAM" id="SSF53927">
    <property type="entry name" value="Cytidine deaminase-like"/>
    <property type="match status" value="1"/>
</dbReference>
<dbReference type="GO" id="GO:0008270">
    <property type="term" value="F:zinc ion binding"/>
    <property type="evidence" value="ECO:0007669"/>
    <property type="project" value="InterPro"/>
</dbReference>
<reference evidence="10 11" key="1">
    <citation type="submission" date="2016-04" db="EMBL/GenBank/DDBJ databases">
        <title>Genome sequence of Methanobrevibacter filiformis DSM 11501.</title>
        <authorList>
            <person name="Poehlein A."/>
            <person name="Seedorf H."/>
            <person name="Daniel R."/>
        </authorList>
    </citation>
    <scope>NUCLEOTIDE SEQUENCE [LARGE SCALE GENOMIC DNA]</scope>
    <source>
        <strain evidence="10 11">DSM 11501</strain>
    </source>
</reference>
<dbReference type="InterPro" id="IPR016193">
    <property type="entry name" value="Cytidine_deaminase-like"/>
</dbReference>
<keyword evidence="7" id="KW-0862">Zinc</keyword>
<evidence type="ECO:0000256" key="6">
    <source>
        <dbReference type="ARBA" id="ARBA00022801"/>
    </source>
</evidence>
<evidence type="ECO:0000256" key="8">
    <source>
        <dbReference type="ARBA" id="ARBA00060693"/>
    </source>
</evidence>